<keyword evidence="1" id="KW-0732">Signal</keyword>
<dbReference type="PANTHER" id="PTHR45784">
    <property type="entry name" value="C-TYPE LECTIN DOMAIN FAMILY 20 MEMBER A-RELATED"/>
    <property type="match status" value="1"/>
</dbReference>
<feature type="signal peptide" evidence="1">
    <location>
        <begin position="1"/>
        <end position="25"/>
    </location>
</feature>
<protein>
    <recommendedName>
        <fullName evidence="2">C-type lectin domain-containing protein</fullName>
    </recommendedName>
</protein>
<dbReference type="OrthoDB" id="5858677at2759"/>
<dbReference type="InterPro" id="IPR016186">
    <property type="entry name" value="C-type_lectin-like/link_sf"/>
</dbReference>
<dbReference type="Gene3D" id="3.10.100.10">
    <property type="entry name" value="Mannose-Binding Protein A, subunit A"/>
    <property type="match status" value="2"/>
</dbReference>
<dbReference type="RefSeq" id="XP_020448100.1">
    <property type="nucleotide sequence ID" value="XM_020592444.1"/>
</dbReference>
<dbReference type="InterPro" id="IPR001304">
    <property type="entry name" value="C-type_lectin-like"/>
</dbReference>
<evidence type="ECO:0000256" key="1">
    <source>
        <dbReference type="SAM" id="SignalP"/>
    </source>
</evidence>
<evidence type="ECO:0000313" key="4">
    <source>
        <dbReference type="Proteomes" id="UP000261600"/>
    </source>
</evidence>
<dbReference type="AlphaFoldDB" id="A0A3Q3JWA4"/>
<dbReference type="PROSITE" id="PS50041">
    <property type="entry name" value="C_TYPE_LECTIN_2"/>
    <property type="match status" value="2"/>
</dbReference>
<dbReference type="PANTHER" id="PTHR45784:SF8">
    <property type="entry name" value="C-TYPE MANNOSE RECEPTOR 2-RELATED"/>
    <property type="match status" value="1"/>
</dbReference>
<organism evidence="3 4">
    <name type="scientific">Monopterus albus</name>
    <name type="common">Swamp eel</name>
    <dbReference type="NCBI Taxonomy" id="43700"/>
    <lineage>
        <taxon>Eukaryota</taxon>
        <taxon>Metazoa</taxon>
        <taxon>Chordata</taxon>
        <taxon>Craniata</taxon>
        <taxon>Vertebrata</taxon>
        <taxon>Euteleostomi</taxon>
        <taxon>Actinopterygii</taxon>
        <taxon>Neopterygii</taxon>
        <taxon>Teleostei</taxon>
        <taxon>Neoteleostei</taxon>
        <taxon>Acanthomorphata</taxon>
        <taxon>Anabantaria</taxon>
        <taxon>Synbranchiformes</taxon>
        <taxon>Synbranchidae</taxon>
        <taxon>Monopterus</taxon>
    </lineage>
</organism>
<dbReference type="SUPFAM" id="SSF56436">
    <property type="entry name" value="C-type lectin-like"/>
    <property type="match status" value="2"/>
</dbReference>
<dbReference type="GeneID" id="109955870"/>
<feature type="domain" description="C-type lectin" evidence="2">
    <location>
        <begin position="134"/>
        <end position="244"/>
    </location>
</feature>
<dbReference type="SMART" id="SM00034">
    <property type="entry name" value="CLECT"/>
    <property type="match status" value="2"/>
</dbReference>
<evidence type="ECO:0000313" key="3">
    <source>
        <dbReference type="Ensembl" id="ENSMALP00000020920.1"/>
    </source>
</evidence>
<sequence length="247" mass="28829">MERNIPSLLLFHLVLFVIPAPLCSAYSKVVYIPEPMTWMAAQNYCRTHYTDLVTIGNPIDIFRLTKYEGWIGLHNGSDGVWRWSGRDEQATFSNWNKGEPGNDESCAFTRNSLWQGDKCSHNHAFLCMYDQVILVQEHKTWEEALEHCRELQVVDSTEYDLVSLPEATDILIDSETKWLHRFEAWVGLHFLAGDWLWVSGEEVTRSNLPQCPVEQQYCGAIVYDMFYTQWKIINCTEERNFFCSRKP</sequence>
<dbReference type="Ensembl" id="ENSMALT00000021323.1">
    <property type="protein sequence ID" value="ENSMALP00000020920.1"/>
    <property type="gene ID" value="ENSMALG00000014633.1"/>
</dbReference>
<dbReference type="Proteomes" id="UP000261600">
    <property type="component" value="Unplaced"/>
</dbReference>
<reference evidence="3" key="1">
    <citation type="submission" date="2025-08" db="UniProtKB">
        <authorList>
            <consortium name="Ensembl"/>
        </authorList>
    </citation>
    <scope>IDENTIFICATION</scope>
</reference>
<accession>A0A3Q3JWA4</accession>
<keyword evidence="4" id="KW-1185">Reference proteome</keyword>
<feature type="domain" description="C-type lectin" evidence="2">
    <location>
        <begin position="26"/>
        <end position="128"/>
    </location>
</feature>
<dbReference type="KEGG" id="malb:109955870"/>
<dbReference type="InterPro" id="IPR016187">
    <property type="entry name" value="CTDL_fold"/>
</dbReference>
<evidence type="ECO:0000259" key="2">
    <source>
        <dbReference type="PROSITE" id="PS50041"/>
    </source>
</evidence>
<reference evidence="3" key="2">
    <citation type="submission" date="2025-09" db="UniProtKB">
        <authorList>
            <consortium name="Ensembl"/>
        </authorList>
    </citation>
    <scope>IDENTIFICATION</scope>
</reference>
<proteinExistence type="predicted"/>
<feature type="chain" id="PRO_5018580848" description="C-type lectin domain-containing protein" evidence="1">
    <location>
        <begin position="26"/>
        <end position="247"/>
    </location>
</feature>
<name>A0A3Q3JWA4_MONAL</name>
<dbReference type="Pfam" id="PF00059">
    <property type="entry name" value="Lectin_C"/>
    <property type="match status" value="2"/>
</dbReference>